<dbReference type="SUPFAM" id="SSF53822">
    <property type="entry name" value="Periplasmic binding protein-like I"/>
    <property type="match status" value="1"/>
</dbReference>
<dbReference type="PANTHER" id="PTHR46847">
    <property type="entry name" value="D-ALLOSE-BINDING PERIPLASMIC PROTEIN-RELATED"/>
    <property type="match status" value="1"/>
</dbReference>
<dbReference type="Pfam" id="PF13407">
    <property type="entry name" value="Peripla_BP_4"/>
    <property type="match status" value="1"/>
</dbReference>
<evidence type="ECO:0000256" key="1">
    <source>
        <dbReference type="ARBA" id="ARBA00004196"/>
    </source>
</evidence>
<reference evidence="6" key="1">
    <citation type="submission" date="2024-06" db="EMBL/GenBank/DDBJ databases">
        <authorList>
            <person name="Coelho C."/>
            <person name="Bento M."/>
            <person name="Garcia E."/>
            <person name="Camelo A."/>
            <person name="Brandao I."/>
            <person name="Espirito Santo C."/>
            <person name="Trovao J."/>
            <person name="Verissimo A."/>
            <person name="Costa J."/>
            <person name="Tiago I."/>
        </authorList>
    </citation>
    <scope>NUCLEOTIDE SEQUENCE</scope>
    <source>
        <strain evidence="6">KWT182</strain>
    </source>
</reference>
<comment type="similarity">
    <text evidence="2">Belongs to the bacterial solute-binding protein 2 family.</text>
</comment>
<evidence type="ECO:0000259" key="5">
    <source>
        <dbReference type="Pfam" id="PF13407"/>
    </source>
</evidence>
<feature type="chain" id="PRO_5043975185" evidence="4">
    <location>
        <begin position="22"/>
        <end position="308"/>
    </location>
</feature>
<evidence type="ECO:0000256" key="4">
    <source>
        <dbReference type="SAM" id="SignalP"/>
    </source>
</evidence>
<proteinExistence type="inferred from homology"/>
<dbReference type="InterPro" id="IPR025997">
    <property type="entry name" value="SBP_2_dom"/>
</dbReference>
<evidence type="ECO:0000256" key="2">
    <source>
        <dbReference type="ARBA" id="ARBA00007639"/>
    </source>
</evidence>
<evidence type="ECO:0000256" key="3">
    <source>
        <dbReference type="ARBA" id="ARBA00022729"/>
    </source>
</evidence>
<dbReference type="CDD" id="cd01536">
    <property type="entry name" value="PBP1_ABC_sugar_binding-like"/>
    <property type="match status" value="1"/>
</dbReference>
<dbReference type="EMBL" id="CP157947">
    <property type="protein sequence ID" value="XBS68425.1"/>
    <property type="molecule type" value="Genomic_DNA"/>
</dbReference>
<dbReference type="GO" id="GO:0055085">
    <property type="term" value="P:transmembrane transport"/>
    <property type="evidence" value="ECO:0007669"/>
    <property type="project" value="UniProtKB-ARBA"/>
</dbReference>
<keyword evidence="3 4" id="KW-0732">Signal</keyword>
<dbReference type="InterPro" id="IPR028082">
    <property type="entry name" value="Peripla_BP_I"/>
</dbReference>
<comment type="subcellular location">
    <subcellularLocation>
        <location evidence="1">Cell envelope</location>
    </subcellularLocation>
</comment>
<dbReference type="AlphaFoldDB" id="A0AAU7Q652"/>
<name>A0AAU7Q652_9GAMM</name>
<feature type="domain" description="Periplasmic binding protein" evidence="5">
    <location>
        <begin position="41"/>
        <end position="266"/>
    </location>
</feature>
<feature type="signal peptide" evidence="4">
    <location>
        <begin position="1"/>
        <end position="21"/>
    </location>
</feature>
<dbReference type="Gene3D" id="3.40.50.2300">
    <property type="match status" value="2"/>
</dbReference>
<protein>
    <submittedName>
        <fullName evidence="6">Sugar ABC transporter substrate-binding protein</fullName>
    </submittedName>
</protein>
<organism evidence="6">
    <name type="scientific">Acerihabitans sp. KWT182</name>
    <dbReference type="NCBI Taxonomy" id="3157919"/>
    <lineage>
        <taxon>Bacteria</taxon>
        <taxon>Pseudomonadati</taxon>
        <taxon>Pseudomonadota</taxon>
        <taxon>Gammaproteobacteria</taxon>
        <taxon>Enterobacterales</taxon>
        <taxon>Pectobacteriaceae</taxon>
        <taxon>Acerihabitans</taxon>
    </lineage>
</organism>
<evidence type="ECO:0000313" key="6">
    <source>
        <dbReference type="EMBL" id="XBS68425.1"/>
    </source>
</evidence>
<gene>
    <name evidence="6" type="ORF">ABK905_17080</name>
</gene>
<dbReference type="PANTHER" id="PTHR46847:SF1">
    <property type="entry name" value="D-ALLOSE-BINDING PERIPLASMIC PROTEIN-RELATED"/>
    <property type="match status" value="1"/>
</dbReference>
<dbReference type="GO" id="GO:0030246">
    <property type="term" value="F:carbohydrate binding"/>
    <property type="evidence" value="ECO:0007669"/>
    <property type="project" value="UniProtKB-ARBA"/>
</dbReference>
<dbReference type="GO" id="GO:0030313">
    <property type="term" value="C:cell envelope"/>
    <property type="evidence" value="ECO:0007669"/>
    <property type="project" value="UniProtKB-SubCell"/>
</dbReference>
<sequence>MPSPSFYRGLMLAAAVTTACAVTPVAAAAAKTCEKTYTLGFSHPVGESQFAIALKKVVLAGEKNGCVKVLLDNTQQSNLESQRATIESWVTRRVDAIVVLPVEGTALNGLRKQAQKQGTKWLTYAGHSDNADGSVGFDNVQSGRLVGEDALAWVKQRYPNGGITAAVTTLTPLTGFAGRWEQPLALFDKAGLKVVSKQDCATQACGLQIAEDALRQHPDLRVFIGINDDAALGALRAFTNAGIKPADVYIAGQDGTVEGLEAVKKAVHTVLPPPFCWTIWRSPLSIIPLPPSPEKAVKTTKPPLSWVR</sequence>
<accession>A0AAU7Q652</accession>